<evidence type="ECO:0000313" key="2">
    <source>
        <dbReference type="WBParaSite" id="PDA_v2.g15686.t1"/>
    </source>
</evidence>
<sequence length="241" mass="28866">MVEEYRNEIERISKFKIPVSEFWIDTILYEFDFGTNETAMKVLKWVLSILNYQNSVDIENSSLEKYFEIIKNADPKIEKNVVKNVEPLNPISCYFPKHEIQSLKKTQNFSVPRTMIFYMTQNVKINHRILQKLFNCCKYFFAIQPTPICYRLVLGIKEPSKYRRHSLFLNEKDLNFQGLENLYITDIFDIISETPNVYSNVYKRLYKCDAKLGHFRNQILTIPELKFIPDWRKIISRDNYP</sequence>
<reference evidence="2" key="1">
    <citation type="submission" date="2022-11" db="UniProtKB">
        <authorList>
            <consortium name="WormBaseParasite"/>
        </authorList>
    </citation>
    <scope>IDENTIFICATION</scope>
</reference>
<protein>
    <submittedName>
        <fullName evidence="2">Uncharacterized protein</fullName>
    </submittedName>
</protein>
<accession>A0A914PIW7</accession>
<dbReference type="Proteomes" id="UP000887578">
    <property type="component" value="Unplaced"/>
</dbReference>
<dbReference type="AlphaFoldDB" id="A0A914PIW7"/>
<dbReference type="WBParaSite" id="PDA_v2.g15686.t1">
    <property type="protein sequence ID" value="PDA_v2.g15686.t1"/>
    <property type="gene ID" value="PDA_v2.g15686"/>
</dbReference>
<name>A0A914PIW7_9BILA</name>
<organism evidence="1 2">
    <name type="scientific">Panagrolaimus davidi</name>
    <dbReference type="NCBI Taxonomy" id="227884"/>
    <lineage>
        <taxon>Eukaryota</taxon>
        <taxon>Metazoa</taxon>
        <taxon>Ecdysozoa</taxon>
        <taxon>Nematoda</taxon>
        <taxon>Chromadorea</taxon>
        <taxon>Rhabditida</taxon>
        <taxon>Tylenchina</taxon>
        <taxon>Panagrolaimomorpha</taxon>
        <taxon>Panagrolaimoidea</taxon>
        <taxon>Panagrolaimidae</taxon>
        <taxon>Panagrolaimus</taxon>
    </lineage>
</organism>
<keyword evidence="1" id="KW-1185">Reference proteome</keyword>
<evidence type="ECO:0000313" key="1">
    <source>
        <dbReference type="Proteomes" id="UP000887578"/>
    </source>
</evidence>
<proteinExistence type="predicted"/>